<dbReference type="HAMAP" id="MF_01926">
    <property type="entry name" value="PurS"/>
    <property type="match status" value="1"/>
</dbReference>
<organism evidence="7 8">
    <name type="scientific">Companilactobacillus nodensis DSM 19682 = JCM 14932 = NBRC 107160</name>
    <dbReference type="NCBI Taxonomy" id="1423775"/>
    <lineage>
        <taxon>Bacteria</taxon>
        <taxon>Bacillati</taxon>
        <taxon>Bacillota</taxon>
        <taxon>Bacilli</taxon>
        <taxon>Lactobacillales</taxon>
        <taxon>Lactobacillaceae</taxon>
        <taxon>Companilactobacillus</taxon>
    </lineage>
</organism>
<evidence type="ECO:0000256" key="5">
    <source>
        <dbReference type="ARBA" id="ARBA00022840"/>
    </source>
</evidence>
<name>A0A0R1KLE0_9LACO</name>
<dbReference type="InterPro" id="IPR036604">
    <property type="entry name" value="PurS-like_sf"/>
</dbReference>
<dbReference type="GO" id="GO:0005737">
    <property type="term" value="C:cytoplasm"/>
    <property type="evidence" value="ECO:0007669"/>
    <property type="project" value="UniProtKB-SubCell"/>
</dbReference>
<dbReference type="GO" id="GO:0004642">
    <property type="term" value="F:phosphoribosylformylglycinamidine synthase activity"/>
    <property type="evidence" value="ECO:0007669"/>
    <property type="project" value="UniProtKB-UniRule"/>
</dbReference>
<sequence length="82" mass="9237">MILVKIYVTLKDSVVDVQGEAIKDATHTMGYPGVSEVRMGKYFELKFDDSTESLEKDVDEICDGLLANPNIESYRYEIAEEA</sequence>
<gene>
    <name evidence="6" type="primary">purS</name>
    <name evidence="7" type="ORF">FD03_GL000183</name>
</gene>
<dbReference type="PATRIC" id="fig|1423775.4.peg.187"/>
<comment type="subcellular location">
    <subcellularLocation>
        <location evidence="6">Cytoplasm</location>
    </subcellularLocation>
</comment>
<dbReference type="Proteomes" id="UP000051248">
    <property type="component" value="Unassembled WGS sequence"/>
</dbReference>
<evidence type="ECO:0000256" key="4">
    <source>
        <dbReference type="ARBA" id="ARBA00022755"/>
    </source>
</evidence>
<dbReference type="PANTHER" id="PTHR34696">
    <property type="entry name" value="PHOSPHORIBOSYLFORMYLGLYCINAMIDINE SYNTHASE SUBUNIT PURS"/>
    <property type="match status" value="1"/>
</dbReference>
<dbReference type="GO" id="GO:0006189">
    <property type="term" value="P:'de novo' IMP biosynthetic process"/>
    <property type="evidence" value="ECO:0007669"/>
    <property type="project" value="UniProtKB-UniRule"/>
</dbReference>
<comment type="pathway">
    <text evidence="6">Purine metabolism; IMP biosynthesis via de novo pathway; 5-amino-1-(5-phospho-D-ribosyl)imidazole from N(2)-formyl-N(1)-(5-phospho-D-ribosyl)glycinamide: step 1/2.</text>
</comment>
<proteinExistence type="inferred from homology"/>
<dbReference type="EC" id="6.3.5.3" evidence="6"/>
<dbReference type="STRING" id="1423775.FD03_GL000183"/>
<dbReference type="UniPathway" id="UPA00074">
    <property type="reaction ID" value="UER00128"/>
</dbReference>
<comment type="similarity">
    <text evidence="6">Belongs to the PurS family.</text>
</comment>
<dbReference type="PANTHER" id="PTHR34696:SF1">
    <property type="entry name" value="PHOSPHORIBOSYLFORMYLGLYCINAMIDINE SYNTHASE SUBUNIT PURS"/>
    <property type="match status" value="1"/>
</dbReference>
<keyword evidence="5 6" id="KW-0067">ATP-binding</keyword>
<evidence type="ECO:0000313" key="7">
    <source>
        <dbReference type="EMBL" id="KRK80007.1"/>
    </source>
</evidence>
<dbReference type="NCBIfam" id="NF004630">
    <property type="entry name" value="PRK05974.1"/>
    <property type="match status" value="1"/>
</dbReference>
<keyword evidence="4 6" id="KW-0658">Purine biosynthesis</keyword>
<comment type="catalytic activity">
    <reaction evidence="6">
        <text>N(2)-formyl-N(1)-(5-phospho-beta-D-ribosyl)glycinamide + L-glutamine + ATP + H2O = 2-formamido-N(1)-(5-O-phospho-beta-D-ribosyl)acetamidine + L-glutamate + ADP + phosphate + H(+)</text>
        <dbReference type="Rhea" id="RHEA:17129"/>
        <dbReference type="ChEBI" id="CHEBI:15377"/>
        <dbReference type="ChEBI" id="CHEBI:15378"/>
        <dbReference type="ChEBI" id="CHEBI:29985"/>
        <dbReference type="ChEBI" id="CHEBI:30616"/>
        <dbReference type="ChEBI" id="CHEBI:43474"/>
        <dbReference type="ChEBI" id="CHEBI:58359"/>
        <dbReference type="ChEBI" id="CHEBI:147286"/>
        <dbReference type="ChEBI" id="CHEBI:147287"/>
        <dbReference type="ChEBI" id="CHEBI:456216"/>
        <dbReference type="EC" id="6.3.5.3"/>
    </reaction>
</comment>
<evidence type="ECO:0000256" key="2">
    <source>
        <dbReference type="ARBA" id="ARBA00022598"/>
    </source>
</evidence>
<dbReference type="GO" id="GO:0005524">
    <property type="term" value="F:ATP binding"/>
    <property type="evidence" value="ECO:0007669"/>
    <property type="project" value="UniProtKB-UniRule"/>
</dbReference>
<comment type="function">
    <text evidence="6">Part of the phosphoribosylformylglycinamidine synthase complex involved in the purines biosynthetic pathway. Catalyzes the ATP-dependent conversion of formylglycinamide ribonucleotide (FGAR) and glutamine to yield formylglycinamidine ribonucleotide (FGAM) and glutamate. The FGAM synthase complex is composed of three subunits. PurQ produces an ammonia molecule by converting glutamine to glutamate. PurL transfers the ammonia molecule to FGAR to form FGAM in an ATP-dependent manner. PurS interacts with PurQ and PurL and is thought to assist in the transfer of the ammonia molecule from PurQ to PurL.</text>
</comment>
<dbReference type="OrthoDB" id="9799101at2"/>
<dbReference type="EMBL" id="AZDZ01000009">
    <property type="protein sequence ID" value="KRK80007.1"/>
    <property type="molecule type" value="Genomic_DNA"/>
</dbReference>
<evidence type="ECO:0000256" key="6">
    <source>
        <dbReference type="HAMAP-Rule" id="MF_01926"/>
    </source>
</evidence>
<dbReference type="InterPro" id="IPR003850">
    <property type="entry name" value="PurS"/>
</dbReference>
<comment type="caution">
    <text evidence="7">The sequence shown here is derived from an EMBL/GenBank/DDBJ whole genome shotgun (WGS) entry which is preliminary data.</text>
</comment>
<dbReference type="Pfam" id="PF02700">
    <property type="entry name" value="PurS"/>
    <property type="match status" value="1"/>
</dbReference>
<protein>
    <recommendedName>
        <fullName evidence="6">Phosphoribosylformylglycinamidine synthase subunit PurS</fullName>
        <shortName evidence="6">FGAM synthase</shortName>
        <ecNumber evidence="6">6.3.5.3</ecNumber>
    </recommendedName>
    <alternativeName>
        <fullName evidence="6">Formylglycinamide ribonucleotide amidotransferase subunit III</fullName>
        <shortName evidence="6">FGAR amidotransferase III</shortName>
        <shortName evidence="6">FGAR-AT III</shortName>
    </alternativeName>
    <alternativeName>
        <fullName evidence="6">Phosphoribosylformylglycinamidine synthase subunit III</fullName>
    </alternativeName>
</protein>
<dbReference type="RefSeq" id="WP_025024060.1">
    <property type="nucleotide sequence ID" value="NZ_AZDZ01000009.1"/>
</dbReference>
<evidence type="ECO:0000256" key="3">
    <source>
        <dbReference type="ARBA" id="ARBA00022741"/>
    </source>
</evidence>
<keyword evidence="3 6" id="KW-0547">Nucleotide-binding</keyword>
<evidence type="ECO:0000256" key="1">
    <source>
        <dbReference type="ARBA" id="ARBA00022490"/>
    </source>
</evidence>
<keyword evidence="8" id="KW-1185">Reference proteome</keyword>
<evidence type="ECO:0000313" key="8">
    <source>
        <dbReference type="Proteomes" id="UP000051248"/>
    </source>
</evidence>
<accession>A0A0R1KLE0</accession>
<keyword evidence="1 6" id="KW-0963">Cytoplasm</keyword>
<dbReference type="NCBIfam" id="TIGR00302">
    <property type="entry name" value="phosphoribosylformylglycinamidine synthase subunit PurS"/>
    <property type="match status" value="1"/>
</dbReference>
<comment type="subunit">
    <text evidence="6">Part of the FGAM synthase complex composed of 1 PurL, 1 PurQ and 2 PurS subunits.</text>
</comment>
<dbReference type="SUPFAM" id="SSF82697">
    <property type="entry name" value="PurS-like"/>
    <property type="match status" value="1"/>
</dbReference>
<keyword evidence="2 6" id="KW-0436">Ligase</keyword>
<dbReference type="AlphaFoldDB" id="A0A0R1KLE0"/>
<reference evidence="7 8" key="1">
    <citation type="journal article" date="2015" name="Genome Announc.">
        <title>Expanding the biotechnology potential of lactobacilli through comparative genomics of 213 strains and associated genera.</title>
        <authorList>
            <person name="Sun Z."/>
            <person name="Harris H.M."/>
            <person name="McCann A."/>
            <person name="Guo C."/>
            <person name="Argimon S."/>
            <person name="Zhang W."/>
            <person name="Yang X."/>
            <person name="Jeffery I.B."/>
            <person name="Cooney J.C."/>
            <person name="Kagawa T.F."/>
            <person name="Liu W."/>
            <person name="Song Y."/>
            <person name="Salvetti E."/>
            <person name="Wrobel A."/>
            <person name="Rasinkangas P."/>
            <person name="Parkhill J."/>
            <person name="Rea M.C."/>
            <person name="O'Sullivan O."/>
            <person name="Ritari J."/>
            <person name="Douillard F.P."/>
            <person name="Paul Ross R."/>
            <person name="Yang R."/>
            <person name="Briner A.E."/>
            <person name="Felis G.E."/>
            <person name="de Vos W.M."/>
            <person name="Barrangou R."/>
            <person name="Klaenhammer T.R."/>
            <person name="Caufield P.W."/>
            <person name="Cui Y."/>
            <person name="Zhang H."/>
            <person name="O'Toole P.W."/>
        </authorList>
    </citation>
    <scope>NUCLEOTIDE SEQUENCE [LARGE SCALE GENOMIC DNA]</scope>
    <source>
        <strain evidence="7 8">DSM 19682</strain>
    </source>
</reference>
<dbReference type="eggNOG" id="COG1828">
    <property type="taxonomic scope" value="Bacteria"/>
</dbReference>
<dbReference type="Gene3D" id="3.30.1280.10">
    <property type="entry name" value="Phosphoribosylformylglycinamidine synthase subunit PurS"/>
    <property type="match status" value="1"/>
</dbReference>